<evidence type="ECO:0000256" key="12">
    <source>
        <dbReference type="ARBA" id="ARBA00023054"/>
    </source>
</evidence>
<keyword evidence="16" id="KW-0449">Lipoprotein</keyword>
<evidence type="ECO:0000313" key="25">
    <source>
        <dbReference type="EMBL" id="KAG7513916.1"/>
    </source>
</evidence>
<comment type="caution">
    <text evidence="25">The sequence shown here is derived from an EMBL/GenBank/DDBJ whole genome shotgun (WGS) entry which is preliminary data.</text>
</comment>
<evidence type="ECO:0000256" key="24">
    <source>
        <dbReference type="SAM" id="MobiDB-lite"/>
    </source>
</evidence>
<gene>
    <name evidence="25" type="ORF">JOB18_019993</name>
</gene>
<keyword evidence="15" id="KW-0966">Cell projection</keyword>
<keyword evidence="17" id="KW-0636">Prenylation</keyword>
<dbReference type="GO" id="GO:0043197">
    <property type="term" value="C:dendritic spine"/>
    <property type="evidence" value="ECO:0007669"/>
    <property type="project" value="UniProtKB-SubCell"/>
</dbReference>
<dbReference type="GO" id="GO:0008360">
    <property type="term" value="P:regulation of cell shape"/>
    <property type="evidence" value="ECO:0007669"/>
    <property type="project" value="UniProtKB-KW"/>
</dbReference>
<evidence type="ECO:0000256" key="13">
    <source>
        <dbReference type="ARBA" id="ARBA00023136"/>
    </source>
</evidence>
<feature type="compositionally biased region" description="Basic and acidic residues" evidence="24">
    <location>
        <begin position="370"/>
        <end position="380"/>
    </location>
</feature>
<evidence type="ECO:0000256" key="2">
    <source>
        <dbReference type="ARBA" id="ARBA00004342"/>
    </source>
</evidence>
<evidence type="ECO:0000256" key="11">
    <source>
        <dbReference type="ARBA" id="ARBA00023018"/>
    </source>
</evidence>
<comment type="similarity">
    <text evidence="6">Belongs to the paralemmin family.</text>
</comment>
<feature type="coiled-coil region" evidence="23">
    <location>
        <begin position="10"/>
        <end position="37"/>
    </location>
</feature>
<proteinExistence type="inferred from homology"/>
<dbReference type="PANTHER" id="PTHR10498:SF6">
    <property type="entry name" value="PARALEMMIN-1"/>
    <property type="match status" value="1"/>
</dbReference>
<dbReference type="GO" id="GO:0016323">
    <property type="term" value="C:basolateral plasma membrane"/>
    <property type="evidence" value="ECO:0007669"/>
    <property type="project" value="UniProtKB-SubCell"/>
</dbReference>
<comment type="subunit">
    <text evidence="20">Interacts with dopamine receptor DRD3.</text>
</comment>
<evidence type="ECO:0000256" key="4">
    <source>
        <dbReference type="ARBA" id="ARBA00004527"/>
    </source>
</evidence>
<dbReference type="GO" id="GO:0031527">
    <property type="term" value="C:filopodium membrane"/>
    <property type="evidence" value="ECO:0007669"/>
    <property type="project" value="UniProtKB-SubCell"/>
</dbReference>
<dbReference type="AlphaFoldDB" id="A0AAV6SD02"/>
<keyword evidence="12 23" id="KW-0175">Coiled coil</keyword>
<evidence type="ECO:0000256" key="14">
    <source>
        <dbReference type="ARBA" id="ARBA00023139"/>
    </source>
</evidence>
<evidence type="ECO:0000256" key="15">
    <source>
        <dbReference type="ARBA" id="ARBA00023273"/>
    </source>
</evidence>
<keyword evidence="8" id="KW-0488">Methylation</keyword>
<evidence type="ECO:0000256" key="6">
    <source>
        <dbReference type="ARBA" id="ARBA00005756"/>
    </source>
</evidence>
<evidence type="ECO:0000256" key="18">
    <source>
        <dbReference type="ARBA" id="ARBA00037796"/>
    </source>
</evidence>
<evidence type="ECO:0000256" key="10">
    <source>
        <dbReference type="ARBA" id="ARBA00022960"/>
    </source>
</evidence>
<keyword evidence="26" id="KW-1185">Reference proteome</keyword>
<protein>
    <recommendedName>
        <fullName evidence="21">Paralemmin-1</fullName>
    </recommendedName>
    <alternativeName>
        <fullName evidence="22">Paralemmin</fullName>
    </alternativeName>
</protein>
<keyword evidence="7" id="KW-1003">Cell membrane</keyword>
<evidence type="ECO:0000256" key="9">
    <source>
        <dbReference type="ARBA" id="ARBA00022553"/>
    </source>
</evidence>
<keyword evidence="13" id="KW-0472">Membrane</keyword>
<evidence type="ECO:0000256" key="1">
    <source>
        <dbReference type="ARBA" id="ARBA00004279"/>
    </source>
</evidence>
<keyword evidence="14" id="KW-0564">Palmitate</keyword>
<dbReference type="GO" id="GO:0016327">
    <property type="term" value="C:apicolateral plasma membrane"/>
    <property type="evidence" value="ECO:0007669"/>
    <property type="project" value="UniProtKB-SubCell"/>
</dbReference>
<dbReference type="InterPro" id="IPR004965">
    <property type="entry name" value="Paralemmin"/>
</dbReference>
<dbReference type="PANTHER" id="PTHR10498">
    <property type="entry name" value="PARALEMMIN-RELATED"/>
    <property type="match status" value="1"/>
</dbReference>
<keyword evidence="10" id="KW-0133">Cell shape</keyword>
<evidence type="ECO:0000256" key="22">
    <source>
        <dbReference type="ARBA" id="ARBA00041963"/>
    </source>
</evidence>
<evidence type="ECO:0000256" key="5">
    <source>
        <dbReference type="ARBA" id="ARBA00004552"/>
    </source>
</evidence>
<evidence type="ECO:0000256" key="20">
    <source>
        <dbReference type="ARBA" id="ARBA00038823"/>
    </source>
</evidence>
<feature type="region of interest" description="Disordered" evidence="24">
    <location>
        <begin position="320"/>
        <end position="382"/>
    </location>
</feature>
<evidence type="ECO:0000256" key="23">
    <source>
        <dbReference type="SAM" id="Coils"/>
    </source>
</evidence>
<keyword evidence="11" id="KW-0770">Synapse</keyword>
<reference evidence="25 26" key="1">
    <citation type="journal article" date="2021" name="Sci. Rep.">
        <title>Chromosome anchoring in Senegalese sole (Solea senegalensis) reveals sex-associated markers and genome rearrangements in flatfish.</title>
        <authorList>
            <person name="Guerrero-Cozar I."/>
            <person name="Gomez-Garrido J."/>
            <person name="Berbel C."/>
            <person name="Martinez-Blanch J.F."/>
            <person name="Alioto T."/>
            <person name="Claros M.G."/>
            <person name="Gagnaire P.A."/>
            <person name="Manchado M."/>
        </authorList>
    </citation>
    <scope>NUCLEOTIDE SEQUENCE [LARGE SCALE GENOMIC DNA]</scope>
    <source>
        <strain evidence="25">Sse05_10M</strain>
    </source>
</reference>
<dbReference type="EMBL" id="JAGKHQ010000006">
    <property type="protein sequence ID" value="KAG7513916.1"/>
    <property type="molecule type" value="Genomic_DNA"/>
</dbReference>
<feature type="region of interest" description="Disordered" evidence="24">
    <location>
        <begin position="53"/>
        <end position="74"/>
    </location>
</feature>
<dbReference type="GO" id="GO:0030424">
    <property type="term" value="C:axon"/>
    <property type="evidence" value="ECO:0007669"/>
    <property type="project" value="UniProtKB-SubCell"/>
</dbReference>
<evidence type="ECO:0000256" key="16">
    <source>
        <dbReference type="ARBA" id="ARBA00023288"/>
    </source>
</evidence>
<sequence length="401" mass="44048">MMMMQETQDRLQLITEKKKLQTEVENKRHQLEDDRRTLQYLKSKTLRERWLLDGAPSAGPDQNQDQVQRQVEQDEAKTRILEETISRLEQELVSLEIEDECQTITLPVATGSVKATEVRGQGAPCPTVHEVKIHTSPQINTPRESTEMKRAVYSVEITVERDRLTGETRVLSTNTTLPVDLSQQGIKVYEDEQKVVHEVNGEDGVHLLSCSEVDELIHKADEASMMSQTVATVNSLSTAELQEEAGPELQRSQSQVTVEIVGLEAKPPTELDVSEASAEKPVTMVFMGYQSVEDEAETKRVLGLHGTVTAELVVIDDANGKMSPGGHVEQEARRGAQTEALPPLTSSASSASPPSAKPTAAMMASNGETTAREAECEAGRETGGVVEVKKKKQPCMCCSIM</sequence>
<evidence type="ECO:0000256" key="19">
    <source>
        <dbReference type="ARBA" id="ARBA00037871"/>
    </source>
</evidence>
<dbReference type="Proteomes" id="UP000693946">
    <property type="component" value="Linkage Group LG14"/>
</dbReference>
<accession>A0AAV6SD02</accession>
<feature type="compositionally biased region" description="Low complexity" evidence="24">
    <location>
        <begin position="61"/>
        <end position="70"/>
    </location>
</feature>
<comment type="subcellular location">
    <subcellularLocation>
        <location evidence="18">Apicolateral cell membrane</location>
        <topology evidence="18">Lipid-anchor</topology>
    </subcellularLocation>
    <subcellularLocation>
        <location evidence="19">Basolateral cell membrane</location>
        <topology evidence="19">Lipid-anchor</topology>
    </subcellularLocation>
    <subcellularLocation>
        <location evidence="2">Cell membrane</location>
        <topology evidence="2">Lipid-anchor</topology>
        <orientation evidence="2">Cytoplasmic side</orientation>
    </subcellularLocation>
    <subcellularLocation>
        <location evidence="3">Cell projection</location>
        <location evidence="3">Axon</location>
    </subcellularLocation>
    <subcellularLocation>
        <location evidence="1">Cell projection</location>
        <location evidence="1">Dendrite</location>
    </subcellularLocation>
    <subcellularLocation>
        <location evidence="5">Cell projection</location>
        <location evidence="5">Dendritic spine</location>
    </subcellularLocation>
    <subcellularLocation>
        <location evidence="4">Cell projection</location>
        <location evidence="4">Filopodium membrane</location>
        <topology evidence="4">Lipid-anchor</topology>
    </subcellularLocation>
</comment>
<organism evidence="25 26">
    <name type="scientific">Solea senegalensis</name>
    <name type="common">Senegalese sole</name>
    <dbReference type="NCBI Taxonomy" id="28829"/>
    <lineage>
        <taxon>Eukaryota</taxon>
        <taxon>Metazoa</taxon>
        <taxon>Chordata</taxon>
        <taxon>Craniata</taxon>
        <taxon>Vertebrata</taxon>
        <taxon>Euteleostomi</taxon>
        <taxon>Actinopterygii</taxon>
        <taxon>Neopterygii</taxon>
        <taxon>Teleostei</taxon>
        <taxon>Neoteleostei</taxon>
        <taxon>Acanthomorphata</taxon>
        <taxon>Carangaria</taxon>
        <taxon>Pleuronectiformes</taxon>
        <taxon>Pleuronectoidei</taxon>
        <taxon>Soleidae</taxon>
        <taxon>Solea</taxon>
    </lineage>
</organism>
<evidence type="ECO:0000256" key="8">
    <source>
        <dbReference type="ARBA" id="ARBA00022481"/>
    </source>
</evidence>
<name>A0AAV6SD02_SOLSE</name>
<keyword evidence="9" id="KW-0597">Phosphoprotein</keyword>
<evidence type="ECO:0000256" key="7">
    <source>
        <dbReference type="ARBA" id="ARBA00022475"/>
    </source>
</evidence>
<evidence type="ECO:0000256" key="21">
    <source>
        <dbReference type="ARBA" id="ARBA00040790"/>
    </source>
</evidence>
<evidence type="ECO:0000313" key="26">
    <source>
        <dbReference type="Proteomes" id="UP000693946"/>
    </source>
</evidence>
<evidence type="ECO:0000256" key="17">
    <source>
        <dbReference type="ARBA" id="ARBA00023289"/>
    </source>
</evidence>
<evidence type="ECO:0000256" key="3">
    <source>
        <dbReference type="ARBA" id="ARBA00004489"/>
    </source>
</evidence>
<dbReference type="Pfam" id="PF03285">
    <property type="entry name" value="Paralemmin"/>
    <property type="match status" value="1"/>
</dbReference>
<feature type="compositionally biased region" description="Low complexity" evidence="24">
    <location>
        <begin position="340"/>
        <end position="365"/>
    </location>
</feature>